<reference evidence="1" key="1">
    <citation type="journal article" date="2015" name="Nature">
        <title>Complex archaea that bridge the gap between prokaryotes and eukaryotes.</title>
        <authorList>
            <person name="Spang A."/>
            <person name="Saw J.H."/>
            <person name="Jorgensen S.L."/>
            <person name="Zaremba-Niedzwiedzka K."/>
            <person name="Martijn J."/>
            <person name="Lind A.E."/>
            <person name="van Eijk R."/>
            <person name="Schleper C."/>
            <person name="Guy L."/>
            <person name="Ettema T.J."/>
        </authorList>
    </citation>
    <scope>NUCLEOTIDE SEQUENCE</scope>
</reference>
<organism evidence="1">
    <name type="scientific">marine sediment metagenome</name>
    <dbReference type="NCBI Taxonomy" id="412755"/>
    <lineage>
        <taxon>unclassified sequences</taxon>
        <taxon>metagenomes</taxon>
        <taxon>ecological metagenomes</taxon>
    </lineage>
</organism>
<sequence length="322" mass="38003">MYGKEVIQIDLFHVMQLLNNGIKADLQKYRERRFDAERRELRSLRNWINSIQKLVKDGFNFSLLLKVIGNPPKVKSEHDLSSKCAKLTFKVIEILKVAAPDQFFREFQEVIKGLEGTGTPEFNFSNAMLKFLPKKRFTEKGMLRVKKELLKKLKTFFLELRKPIDDESIKFYYDSHVIFFQPENVTLKRKERLVSLLTTHPELKKYREMTLLVGEICRLPPDDIDGHQIKDLEEDSTHSKKLNAAIRTIKRHEDDILRFVEFFKQNPELSKAQRSNMEFHNKKFKEPFESGNNLLKKERVLGRLNTQLSGNVEWFLDNEVVT</sequence>
<name>A0A0F9JF82_9ZZZZ</name>
<accession>A0A0F9JF82</accession>
<dbReference type="AlphaFoldDB" id="A0A0F9JF82"/>
<gene>
    <name evidence="1" type="ORF">LCGC14_1536660</name>
</gene>
<evidence type="ECO:0008006" key="2">
    <source>
        <dbReference type="Google" id="ProtNLM"/>
    </source>
</evidence>
<proteinExistence type="predicted"/>
<protein>
    <recommendedName>
        <fullName evidence="2">Transposase IS204/IS1001/IS1096/IS1165 DDE domain-containing protein</fullName>
    </recommendedName>
</protein>
<evidence type="ECO:0000313" key="1">
    <source>
        <dbReference type="EMBL" id="KKM60951.1"/>
    </source>
</evidence>
<comment type="caution">
    <text evidence="1">The sequence shown here is derived from an EMBL/GenBank/DDBJ whole genome shotgun (WGS) entry which is preliminary data.</text>
</comment>
<dbReference type="EMBL" id="LAZR01011580">
    <property type="protein sequence ID" value="KKM60951.1"/>
    <property type="molecule type" value="Genomic_DNA"/>
</dbReference>